<keyword evidence="1" id="KW-0255">Endonuclease</keyword>
<organism evidence="1 2">
    <name type="scientific">Gracilibacillus pellucidus</name>
    <dbReference type="NCBI Taxonomy" id="3095368"/>
    <lineage>
        <taxon>Bacteria</taxon>
        <taxon>Bacillati</taxon>
        <taxon>Bacillota</taxon>
        <taxon>Bacilli</taxon>
        <taxon>Bacillales</taxon>
        <taxon>Bacillaceae</taxon>
        <taxon>Gracilibacillus</taxon>
    </lineage>
</organism>
<name>A0ACC6M133_9BACI</name>
<reference evidence="1" key="1">
    <citation type="submission" date="2023-11" db="EMBL/GenBank/DDBJ databases">
        <title>Gracilibacillus pellucida a moderately halophilic bacterium isolated from saline soil in Xinjiang province.</title>
        <authorList>
            <person name="Zhang Z."/>
            <person name="Tan F."/>
            <person name="Wang Y."/>
            <person name="Xia M."/>
        </authorList>
    </citation>
    <scope>NUCLEOTIDE SEQUENCE</scope>
    <source>
        <strain evidence="1">S3-1-1</strain>
    </source>
</reference>
<accession>A0ACC6M133</accession>
<sequence length="286" mass="33956">MNSINQLSTIQQNVLIASILGDGEITKLYKNSRRKNNSYREHFSRAQLAYRQWKLKILSPLLYINKHQDTLRSKSMPLFTDIFDDFYDPYGNKVIPSRLLSKCTDISFLATLYMDDGTLSISRRINHRLKKIYLIPNVYLYLQSFQHEDLIRLNEHIRSHFDILFTISKRKDGHGRILRFTSTVNTYHFLDMISSVTSQCPIMNYKTNWLYRFEQEKQKYQLSYPEYEVIATSSERTKPYSAAEIEKLITYKLQGMTDKQIAIALQRTYWSIVNKLRELRNNGIYQ</sequence>
<gene>
    <name evidence="1" type="ORF">SH601_01265</name>
</gene>
<keyword evidence="2" id="KW-1185">Reference proteome</keyword>
<protein>
    <submittedName>
        <fullName evidence="1">DNA endonuclease</fullName>
    </submittedName>
</protein>
<keyword evidence="1" id="KW-0540">Nuclease</keyword>
<evidence type="ECO:0000313" key="2">
    <source>
        <dbReference type="Proteomes" id="UP001277972"/>
    </source>
</evidence>
<dbReference type="Proteomes" id="UP001277972">
    <property type="component" value="Unassembled WGS sequence"/>
</dbReference>
<dbReference type="EMBL" id="JAWZSR010000001">
    <property type="protein sequence ID" value="MDX8044603.1"/>
    <property type="molecule type" value="Genomic_DNA"/>
</dbReference>
<proteinExistence type="predicted"/>
<comment type="caution">
    <text evidence="1">The sequence shown here is derived from an EMBL/GenBank/DDBJ whole genome shotgun (WGS) entry which is preliminary data.</text>
</comment>
<evidence type="ECO:0000313" key="1">
    <source>
        <dbReference type="EMBL" id="MDX8044603.1"/>
    </source>
</evidence>
<keyword evidence="1" id="KW-0378">Hydrolase</keyword>